<dbReference type="InterPro" id="IPR001279">
    <property type="entry name" value="Metallo-B-lactamas"/>
</dbReference>
<dbReference type="PANTHER" id="PTHR42951:SF17">
    <property type="entry name" value="METALLO-BETA-LACTAMASE DOMAIN-CONTAINING PROTEIN"/>
    <property type="match status" value="1"/>
</dbReference>
<proteinExistence type="predicted"/>
<feature type="domain" description="Metallo-beta-lactamase" evidence="1">
    <location>
        <begin position="11"/>
        <end position="224"/>
    </location>
</feature>
<dbReference type="SMART" id="SM00849">
    <property type="entry name" value="Lactamase_B"/>
    <property type="match status" value="1"/>
</dbReference>
<dbReference type="SUPFAM" id="SSF56281">
    <property type="entry name" value="Metallo-hydrolase/oxidoreductase"/>
    <property type="match status" value="1"/>
</dbReference>
<dbReference type="Proteomes" id="UP000295718">
    <property type="component" value="Unassembled WGS sequence"/>
</dbReference>
<gene>
    <name evidence="2" type="ORF">EDD76_10515</name>
</gene>
<keyword evidence="2" id="KW-0378">Hydrolase</keyword>
<dbReference type="EMBL" id="SLUO01000005">
    <property type="protein sequence ID" value="TCL58845.1"/>
    <property type="molecule type" value="Genomic_DNA"/>
</dbReference>
<keyword evidence="3" id="KW-1185">Reference proteome</keyword>
<evidence type="ECO:0000259" key="1">
    <source>
        <dbReference type="SMART" id="SM00849"/>
    </source>
</evidence>
<dbReference type="PANTHER" id="PTHR42951">
    <property type="entry name" value="METALLO-BETA-LACTAMASE DOMAIN-CONTAINING"/>
    <property type="match status" value="1"/>
</dbReference>
<dbReference type="InterPro" id="IPR036866">
    <property type="entry name" value="RibonucZ/Hydroxyglut_hydro"/>
</dbReference>
<dbReference type="Pfam" id="PF00753">
    <property type="entry name" value="Lactamase_B"/>
    <property type="match status" value="1"/>
</dbReference>
<evidence type="ECO:0000313" key="2">
    <source>
        <dbReference type="EMBL" id="TCL58845.1"/>
    </source>
</evidence>
<dbReference type="AlphaFoldDB" id="A0A4R1R0M1"/>
<dbReference type="RefSeq" id="WP_081905925.1">
    <property type="nucleotide sequence ID" value="NZ_JPNB01000001.1"/>
</dbReference>
<dbReference type="Gene3D" id="3.60.15.10">
    <property type="entry name" value="Ribonuclease Z/Hydroxyacylglutathione hydrolase-like"/>
    <property type="match status" value="1"/>
</dbReference>
<reference evidence="2 3" key="1">
    <citation type="submission" date="2019-03" db="EMBL/GenBank/DDBJ databases">
        <title>Genomic Encyclopedia of Type Strains, Phase IV (KMG-IV): sequencing the most valuable type-strain genomes for metagenomic binning, comparative biology and taxonomic classification.</title>
        <authorList>
            <person name="Goeker M."/>
        </authorList>
    </citation>
    <scope>NUCLEOTIDE SEQUENCE [LARGE SCALE GENOMIC DNA]</scope>
    <source>
        <strain evidence="2 3">DSM 100556</strain>
    </source>
</reference>
<name>A0A4R1R0M1_9FIRM</name>
<dbReference type="OrthoDB" id="9802248at2"/>
<sequence>MSEISRIDLNGVNSYLVKCMNNFILFDTGGHTAMDQQFTNRRELLLKELEAAGCTKNNLSLIVLTHGDNDHSCNAAYLREHFKTKIAMNDGDRELVENPTLEKWMESYQYDSLELQQMFLQYKDFITKVTCRMLDEFERFSPDVLLEDGFDLSPYGFDAEVIHVPGHTKGSIAILTKSGDLIAGDTFASTGKPSPSPNAGDFPQLADSINRLRNLTIETVYPGHGSPFSFTEII</sequence>
<dbReference type="GO" id="GO:0016787">
    <property type="term" value="F:hydrolase activity"/>
    <property type="evidence" value="ECO:0007669"/>
    <property type="project" value="UniProtKB-KW"/>
</dbReference>
<accession>A0A4R1R0M1</accession>
<protein>
    <submittedName>
        <fullName evidence="2">Glyoxylase-like metal-dependent hydrolase (Beta-lactamase superfamily II)</fullName>
    </submittedName>
</protein>
<dbReference type="STRING" id="1469948.GCA_000732725_01721"/>
<comment type="caution">
    <text evidence="2">The sequence shown here is derived from an EMBL/GenBank/DDBJ whole genome shotgun (WGS) entry which is preliminary data.</text>
</comment>
<organism evidence="2 3">
    <name type="scientific">Kineothrix alysoides</name>
    <dbReference type="NCBI Taxonomy" id="1469948"/>
    <lineage>
        <taxon>Bacteria</taxon>
        <taxon>Bacillati</taxon>
        <taxon>Bacillota</taxon>
        <taxon>Clostridia</taxon>
        <taxon>Lachnospirales</taxon>
        <taxon>Lachnospiraceae</taxon>
        <taxon>Kineothrix</taxon>
    </lineage>
</organism>
<dbReference type="InterPro" id="IPR050855">
    <property type="entry name" value="NDM-1-like"/>
</dbReference>
<evidence type="ECO:0000313" key="3">
    <source>
        <dbReference type="Proteomes" id="UP000295718"/>
    </source>
</evidence>